<comment type="cofactor">
    <cofactor evidence="6">
        <name>[4Fe-4S] cluster</name>
        <dbReference type="ChEBI" id="CHEBI:49883"/>
    </cofactor>
    <text evidence="6">Binds 2 [4Fe-4S] clusters.</text>
</comment>
<keyword evidence="2 6" id="KW-0479">Metal-binding</keyword>
<evidence type="ECO:0000256" key="5">
    <source>
        <dbReference type="ARBA" id="ARBA00023014"/>
    </source>
</evidence>
<keyword evidence="3" id="KW-0677">Repeat</keyword>
<dbReference type="Proteomes" id="UP000441717">
    <property type="component" value="Unassembled WGS sequence"/>
</dbReference>
<gene>
    <name evidence="8" type="ORF">GFC01_03275</name>
</gene>
<dbReference type="InterPro" id="IPR004017">
    <property type="entry name" value="Cys_rich_dom"/>
</dbReference>
<keyword evidence="6" id="KW-0249">Electron transport</keyword>
<dbReference type="InterPro" id="IPR017900">
    <property type="entry name" value="4Fe4S_Fe_S_CS"/>
</dbReference>
<keyword evidence="5 6" id="KW-0411">Iron-sulfur</keyword>
<keyword evidence="6" id="KW-0813">Transport</keyword>
<dbReference type="EC" id="1.1.99.14" evidence="6"/>
<dbReference type="EMBL" id="WHYR01000006">
    <property type="protein sequence ID" value="MQL51299.1"/>
    <property type="molecule type" value="Genomic_DNA"/>
</dbReference>
<organism evidence="8 9">
    <name type="scientific">Desulfofundulus thermobenzoicus</name>
    <dbReference type="NCBI Taxonomy" id="29376"/>
    <lineage>
        <taxon>Bacteria</taxon>
        <taxon>Bacillati</taxon>
        <taxon>Bacillota</taxon>
        <taxon>Clostridia</taxon>
        <taxon>Eubacteriales</taxon>
        <taxon>Peptococcaceae</taxon>
        <taxon>Desulfofundulus</taxon>
    </lineage>
</organism>
<dbReference type="InterPro" id="IPR009051">
    <property type="entry name" value="Helical_ferredxn"/>
</dbReference>
<dbReference type="InterPro" id="IPR017896">
    <property type="entry name" value="4Fe4S_Fe-S-bd"/>
</dbReference>
<dbReference type="Gene3D" id="1.10.1060.10">
    <property type="entry name" value="Alpha-helical ferredoxin"/>
    <property type="match status" value="1"/>
</dbReference>
<dbReference type="Pfam" id="PF02754">
    <property type="entry name" value="CCG"/>
    <property type="match status" value="2"/>
</dbReference>
<accession>A0A6N7INX8</accession>
<comment type="catalytic activity">
    <reaction evidence="6">
        <text>glycolate + A = glyoxylate + AH2</text>
        <dbReference type="Rhea" id="RHEA:21264"/>
        <dbReference type="ChEBI" id="CHEBI:13193"/>
        <dbReference type="ChEBI" id="CHEBI:17499"/>
        <dbReference type="ChEBI" id="CHEBI:29805"/>
        <dbReference type="ChEBI" id="CHEBI:36655"/>
        <dbReference type="EC" id="1.1.99.14"/>
    </reaction>
</comment>
<dbReference type="GO" id="GO:0046872">
    <property type="term" value="F:metal ion binding"/>
    <property type="evidence" value="ECO:0007669"/>
    <property type="project" value="UniProtKB-UniRule"/>
</dbReference>
<dbReference type="PANTHER" id="PTHR32479">
    <property type="entry name" value="GLYCOLATE OXIDASE IRON-SULFUR SUBUNIT"/>
    <property type="match status" value="1"/>
</dbReference>
<protein>
    <recommendedName>
        <fullName evidence="6">Glycolate oxidase iron-sulfur subunit</fullName>
        <ecNumber evidence="6">1.1.99.14</ecNumber>
    </recommendedName>
</protein>
<keyword evidence="1 6" id="KW-0004">4Fe-4S</keyword>
<dbReference type="GO" id="GO:0019154">
    <property type="term" value="F:glycolate dehydrogenase activity"/>
    <property type="evidence" value="ECO:0007669"/>
    <property type="project" value="UniProtKB-EC"/>
</dbReference>
<sequence length="447" mass="48477">MPDLFVWRNAMLVKKGAPDPLPEELYLRCVHCGMCVRTCPLFQETGLEMDSPRGRVQLLRGFSLGELAATPGLFRTIWNCLDCRACEAACPSGVRPGALVEKARDRLGRLEKRPGAGILLRELAMRFLFPYPRRLELAGRFLRFYQRSGLRTAARRLGLLKLFPPAVREMERILPAVPARTARAILARADKNGEGGARAGNGRTAGLFLGCVMDVLFAGINLATARLLERHGFRVTAPAGQVCCGALHLHNGNRAGAVKLARRNIDAFLAAGVDCVVTNAGGCGAALLEYPEILAGDPVYADRAREFARKVIDIAELLAQTGFVPPRGSFPHRVAYQASCHLKNIMGVADAPKRLLRQVSGLTLLEMPDEARCCGGAGIYNLTHPEMAGALLRRKMADIPPGTEVVATGNPGCLLQLLHGAEKYGPPVQVKHIVEILEEAYTAGEHK</sequence>
<evidence type="ECO:0000259" key="7">
    <source>
        <dbReference type="PROSITE" id="PS51379"/>
    </source>
</evidence>
<reference evidence="8 9" key="1">
    <citation type="submission" date="2019-10" db="EMBL/GenBank/DDBJ databases">
        <title>Comparative genomics of sulfur disproportionating microorganisms.</title>
        <authorList>
            <person name="Ward L.M."/>
            <person name="Bertran E."/>
            <person name="Johnston D."/>
        </authorList>
    </citation>
    <scope>NUCLEOTIDE SEQUENCE [LARGE SCALE GENOMIC DNA]</scope>
    <source>
        <strain evidence="8 9">DSM 14055</strain>
    </source>
</reference>
<comment type="function">
    <text evidence="6">Component of a complex that catalyzes the oxidation of glycolate to glyoxylate.</text>
</comment>
<evidence type="ECO:0000256" key="4">
    <source>
        <dbReference type="ARBA" id="ARBA00023004"/>
    </source>
</evidence>
<proteinExistence type="predicted"/>
<name>A0A6N7INX8_9FIRM</name>
<evidence type="ECO:0000313" key="8">
    <source>
        <dbReference type="EMBL" id="MQL51299.1"/>
    </source>
</evidence>
<keyword evidence="9" id="KW-1185">Reference proteome</keyword>
<dbReference type="PIRSF" id="PIRSF000139">
    <property type="entry name" value="Glc_ox_4Fe-4S"/>
    <property type="match status" value="1"/>
</dbReference>
<evidence type="ECO:0000256" key="2">
    <source>
        <dbReference type="ARBA" id="ARBA00022723"/>
    </source>
</evidence>
<dbReference type="PROSITE" id="PS51379">
    <property type="entry name" value="4FE4S_FER_2"/>
    <property type="match status" value="1"/>
</dbReference>
<comment type="caution">
    <text evidence="8">The sequence shown here is derived from an EMBL/GenBank/DDBJ whole genome shotgun (WGS) entry which is preliminary data.</text>
</comment>
<dbReference type="AlphaFoldDB" id="A0A6N7INX8"/>
<dbReference type="OrthoDB" id="9794954at2"/>
<evidence type="ECO:0000313" key="9">
    <source>
        <dbReference type="Proteomes" id="UP000441717"/>
    </source>
</evidence>
<dbReference type="InterPro" id="IPR012257">
    <property type="entry name" value="Glc_ox_4Fe-4S"/>
</dbReference>
<dbReference type="GO" id="GO:0051539">
    <property type="term" value="F:4 iron, 4 sulfur cluster binding"/>
    <property type="evidence" value="ECO:0007669"/>
    <property type="project" value="UniProtKB-UniRule"/>
</dbReference>
<dbReference type="PROSITE" id="PS00198">
    <property type="entry name" value="4FE4S_FER_1"/>
    <property type="match status" value="1"/>
</dbReference>
<dbReference type="PANTHER" id="PTHR32479:SF17">
    <property type="entry name" value="GLYCOLATE OXIDASE IRON-SULFUR SUBUNIT"/>
    <property type="match status" value="1"/>
</dbReference>
<comment type="catalytic activity">
    <reaction evidence="6">
        <text>(R)-lactate + A = pyruvate + AH2</text>
        <dbReference type="Rhea" id="RHEA:15089"/>
        <dbReference type="ChEBI" id="CHEBI:13193"/>
        <dbReference type="ChEBI" id="CHEBI:15361"/>
        <dbReference type="ChEBI" id="CHEBI:16004"/>
        <dbReference type="ChEBI" id="CHEBI:17499"/>
    </reaction>
</comment>
<keyword evidence="4 6" id="KW-0408">Iron</keyword>
<evidence type="ECO:0000256" key="3">
    <source>
        <dbReference type="ARBA" id="ARBA00022737"/>
    </source>
</evidence>
<dbReference type="SUPFAM" id="SSF46548">
    <property type="entry name" value="alpha-helical ferredoxin"/>
    <property type="match status" value="1"/>
</dbReference>
<dbReference type="Pfam" id="PF13183">
    <property type="entry name" value="Fer4_8"/>
    <property type="match status" value="1"/>
</dbReference>
<feature type="domain" description="4Fe-4S ferredoxin-type" evidence="7">
    <location>
        <begin position="20"/>
        <end position="50"/>
    </location>
</feature>
<evidence type="ECO:0000256" key="1">
    <source>
        <dbReference type="ARBA" id="ARBA00022485"/>
    </source>
</evidence>
<evidence type="ECO:0000256" key="6">
    <source>
        <dbReference type="PIRNR" id="PIRNR000139"/>
    </source>
</evidence>